<dbReference type="VEuPathDB" id="MicrosporidiaDB:M970_061330"/>
<reference evidence="1" key="1">
    <citation type="journal article" date="2013" name="Eukaryot. Cell">
        <title>Extremely Reduced Levels of Heterozygosity in the Vertebrate Pathogen Encephalitozoon cuniculi.</title>
        <authorList>
            <person name="Selman M."/>
            <person name="Sak B."/>
            <person name="Kvac M."/>
            <person name="Farinelli L."/>
            <person name="Weiss L.M."/>
            <person name="Corradi N."/>
        </authorList>
    </citation>
    <scope>NUCLEOTIDE SEQUENCE</scope>
</reference>
<accession>M1KKH5</accession>
<gene>
    <name evidence="1" type="ORF">ECU06_1350</name>
</gene>
<dbReference type="VEuPathDB" id="MicrosporidiaDB:AEWD_061350"/>
<organism evidence="1">
    <name type="scientific">Encephalitozoon cuniculi</name>
    <name type="common">Microsporidian parasite</name>
    <dbReference type="NCBI Taxonomy" id="6035"/>
    <lineage>
        <taxon>Eukaryota</taxon>
        <taxon>Fungi</taxon>
        <taxon>Fungi incertae sedis</taxon>
        <taxon>Microsporidia</taxon>
        <taxon>Unikaryonidae</taxon>
        <taxon>Encephalitozoon</taxon>
    </lineage>
</organism>
<proteinExistence type="predicted"/>
<dbReference type="AlphaFoldDB" id="M1KKH5"/>
<name>M1KKH5_ENCCN</name>
<dbReference type="VEuPathDB" id="MicrosporidiaDB:ECU06_1350"/>
<dbReference type="VEuPathDB" id="MicrosporidiaDB:AEWQ_061320"/>
<dbReference type="EMBL" id="KC513609">
    <property type="protein sequence ID" value="AGE95761.1"/>
    <property type="molecule type" value="Genomic_DNA"/>
</dbReference>
<sequence>MPGIIYEGKGTNMEYADVFDSLVGDLKDDVLSLQLTNFDDVNHSYKSDGKCSMSVKDFDGYAENMPVKNVEYNGQKYIFMRSISDDAQPSQVFISVDGDERGRKRGMLITSFCGILRMISTFDYQIANSVTAKIFKVLGEYSCEEEE</sequence>
<evidence type="ECO:0000313" key="1">
    <source>
        <dbReference type="EMBL" id="AGE95761.1"/>
    </source>
</evidence>
<dbReference type="VEuPathDB" id="MicrosporidiaDB:AEWR_061330"/>
<protein>
    <submittedName>
        <fullName evidence="1">Uncharacterized protein</fullName>
    </submittedName>
</protein>